<proteinExistence type="predicted"/>
<accession>A0A1G9P736</accession>
<organism evidence="1 2">
    <name type="scientific">Aliiruegeria lutimaris</name>
    <dbReference type="NCBI Taxonomy" id="571298"/>
    <lineage>
        <taxon>Bacteria</taxon>
        <taxon>Pseudomonadati</taxon>
        <taxon>Pseudomonadota</taxon>
        <taxon>Alphaproteobacteria</taxon>
        <taxon>Rhodobacterales</taxon>
        <taxon>Roseobacteraceae</taxon>
        <taxon>Aliiruegeria</taxon>
    </lineage>
</organism>
<dbReference type="Proteomes" id="UP000199382">
    <property type="component" value="Unassembled WGS sequence"/>
</dbReference>
<reference evidence="1 2" key="1">
    <citation type="submission" date="2016-10" db="EMBL/GenBank/DDBJ databases">
        <authorList>
            <person name="de Groot N.N."/>
        </authorList>
    </citation>
    <scope>NUCLEOTIDE SEQUENCE [LARGE SCALE GENOMIC DNA]</scope>
    <source>
        <strain evidence="1 2">DSM 25294</strain>
    </source>
</reference>
<dbReference type="AlphaFoldDB" id="A0A1G9P736"/>
<evidence type="ECO:0000313" key="1">
    <source>
        <dbReference type="EMBL" id="SDL94524.1"/>
    </source>
</evidence>
<dbReference type="EMBL" id="FNEK01000135">
    <property type="protein sequence ID" value="SDL94524.1"/>
    <property type="molecule type" value="Genomic_DNA"/>
</dbReference>
<feature type="non-terminal residue" evidence="1">
    <location>
        <position position="1"/>
    </location>
</feature>
<protein>
    <submittedName>
        <fullName evidence="1">Uncharacterized protein</fullName>
    </submittedName>
</protein>
<name>A0A1G9P736_9RHOB</name>
<sequence length="40" mass="4582">LLSPPIRRFGKSISFFDVEDISRIRSVMRTSSEGFMTSQC</sequence>
<evidence type="ECO:0000313" key="2">
    <source>
        <dbReference type="Proteomes" id="UP000199382"/>
    </source>
</evidence>
<keyword evidence="2" id="KW-1185">Reference proteome</keyword>
<gene>
    <name evidence="1" type="ORF">SAMN04488026_11357</name>
</gene>